<dbReference type="Gene3D" id="3.10.450.50">
    <property type="match status" value="1"/>
</dbReference>
<evidence type="ECO:0000313" key="2">
    <source>
        <dbReference type="EMBL" id="EFG04082.2"/>
    </source>
</evidence>
<sequence length="148" mass="15425">MPNEVLVVGTVSWQIQEAVSAVVKALEEAFNTKNPIALGEQFATEASWSNAMGTRLDGRAAITESSAPALKGFLSESFARYEITKLLEIVPGVIAVNVVQTPTDAAGTPVDGVWGSALYVIAERPDGWRIVAGQNTAVSAPASPASLA</sequence>
<keyword evidence="2" id="KW-0614">Plasmid</keyword>
<accession>B5GTL4</accession>
<dbReference type="EMBL" id="CM000914">
    <property type="protein sequence ID" value="EFG04082.2"/>
    <property type="molecule type" value="Genomic_DNA"/>
</dbReference>
<dbReference type="GeneID" id="93733729"/>
<evidence type="ECO:0000313" key="3">
    <source>
        <dbReference type="Proteomes" id="UP000002357"/>
    </source>
</evidence>
<gene>
    <name evidence="2" type="ORF">SCLAV_p0595</name>
</gene>
<evidence type="ECO:0000259" key="1">
    <source>
        <dbReference type="Pfam" id="PF14534"/>
    </source>
</evidence>
<dbReference type="eggNOG" id="COG4319">
    <property type="taxonomic scope" value="Bacteria"/>
</dbReference>
<dbReference type="InterPro" id="IPR011944">
    <property type="entry name" value="Steroid_delta5-4_isomerase"/>
</dbReference>
<protein>
    <submittedName>
        <fullName evidence="2">NAD-dependent epimerase/dehydratase</fullName>
    </submittedName>
</protein>
<dbReference type="InterPro" id="IPR032710">
    <property type="entry name" value="NTF2-like_dom_sf"/>
</dbReference>
<dbReference type="Proteomes" id="UP000002357">
    <property type="component" value="Plasmid pSCL4"/>
</dbReference>
<dbReference type="OrthoDB" id="4562637at2"/>
<dbReference type="SUPFAM" id="SSF54427">
    <property type="entry name" value="NTF2-like"/>
    <property type="match status" value="1"/>
</dbReference>
<dbReference type="Pfam" id="PF14534">
    <property type="entry name" value="DUF4440"/>
    <property type="match status" value="1"/>
</dbReference>
<dbReference type="InterPro" id="IPR027843">
    <property type="entry name" value="DUF4440"/>
</dbReference>
<reference evidence="2 3" key="1">
    <citation type="journal article" date="2010" name="Genome Biol. Evol.">
        <title>The sequence of a 1.8-mb bacterial linear plasmid reveals a rich evolutionary reservoir of secondary metabolic pathways.</title>
        <authorList>
            <person name="Medema M.H."/>
            <person name="Trefzer A."/>
            <person name="Kovalchuk A."/>
            <person name="van den Berg M."/>
            <person name="Mueller U."/>
            <person name="Heijne W."/>
            <person name="Wu L."/>
            <person name="Alam M.T."/>
            <person name="Ronning C.M."/>
            <person name="Nierman W.C."/>
            <person name="Bovenberg R.A.L."/>
            <person name="Breitling R."/>
            <person name="Takano E."/>
        </authorList>
    </citation>
    <scope>NUCLEOTIDE SEQUENCE [LARGE SCALE GENOMIC DNA]</scope>
    <source>
        <strain evidence="3">ATCC 27064 / DSM 738 / JCM 4710 / NBRC 13307 / NCIMB 12785 / NRRL 3585 / VKM Ac-602</strain>
        <plasmid evidence="2">pSCL4</plasmid>
    </source>
</reference>
<proteinExistence type="predicted"/>
<dbReference type="AlphaFoldDB" id="B5GTL4"/>
<dbReference type="RefSeq" id="WP_003955156.1">
    <property type="nucleotide sequence ID" value="NZ_CM000914.1"/>
</dbReference>
<geneLocation type="plasmid" evidence="2 3">
    <name>pSCL4</name>
</geneLocation>
<dbReference type="NCBIfam" id="TIGR02246">
    <property type="entry name" value="SgcJ/EcaC family oxidoreductase"/>
    <property type="match status" value="1"/>
</dbReference>
<keyword evidence="3" id="KW-1185">Reference proteome</keyword>
<name>B5GTL4_STRCL</name>
<organism evidence="2 3">
    <name type="scientific">Streptomyces clavuligerus</name>
    <dbReference type="NCBI Taxonomy" id="1901"/>
    <lineage>
        <taxon>Bacteria</taxon>
        <taxon>Bacillati</taxon>
        <taxon>Actinomycetota</taxon>
        <taxon>Actinomycetes</taxon>
        <taxon>Kitasatosporales</taxon>
        <taxon>Streptomycetaceae</taxon>
        <taxon>Streptomyces</taxon>
    </lineage>
</organism>
<feature type="domain" description="DUF4440" evidence="1">
    <location>
        <begin position="20"/>
        <end position="130"/>
    </location>
</feature>